<dbReference type="SUPFAM" id="SSF56801">
    <property type="entry name" value="Acetyl-CoA synthetase-like"/>
    <property type="match status" value="1"/>
</dbReference>
<organism evidence="3 4">
    <name type="scientific">Odontophorus gujanensis</name>
    <name type="common">marbled wood quail</name>
    <dbReference type="NCBI Taxonomy" id="886794"/>
    <lineage>
        <taxon>Eukaryota</taxon>
        <taxon>Metazoa</taxon>
        <taxon>Chordata</taxon>
        <taxon>Craniata</taxon>
        <taxon>Vertebrata</taxon>
        <taxon>Euteleostomi</taxon>
        <taxon>Archelosauria</taxon>
        <taxon>Archosauria</taxon>
        <taxon>Dinosauria</taxon>
        <taxon>Saurischia</taxon>
        <taxon>Theropoda</taxon>
        <taxon>Coelurosauria</taxon>
        <taxon>Aves</taxon>
        <taxon>Neognathae</taxon>
        <taxon>Galloanserae</taxon>
        <taxon>Galliformes</taxon>
        <taxon>Odontophoridae</taxon>
        <taxon>Odontophorus</taxon>
    </lineage>
</organism>
<dbReference type="GO" id="GO:0005789">
    <property type="term" value="C:endoplasmic reticulum membrane"/>
    <property type="evidence" value="ECO:0007669"/>
    <property type="project" value="TreeGrafter"/>
</dbReference>
<evidence type="ECO:0000256" key="2">
    <source>
        <dbReference type="ARBA" id="ARBA00022598"/>
    </source>
</evidence>
<reference evidence="3 4" key="1">
    <citation type="submission" date="2019-09" db="EMBL/GenBank/DDBJ databases">
        <title>Bird 10,000 Genomes (B10K) Project - Family phase.</title>
        <authorList>
            <person name="Zhang G."/>
        </authorList>
    </citation>
    <scope>NUCLEOTIDE SEQUENCE [LARGE SCALE GENOMIC DNA]</scope>
    <source>
        <strain evidence="3">B10K-DU-001-53</strain>
        <tissue evidence="3">Muscle</tissue>
    </source>
</reference>
<feature type="non-terminal residue" evidence="3">
    <location>
        <position position="1"/>
    </location>
</feature>
<dbReference type="GO" id="GO:0004467">
    <property type="term" value="F:long-chain fatty acid-CoA ligase activity"/>
    <property type="evidence" value="ECO:0007669"/>
    <property type="project" value="TreeGrafter"/>
</dbReference>
<sequence length="95" mass="11164">MASLILKKDRAMDLEQMYKQVVTYLPGYACPLFLRIQEAMEMTGTFKQQKFRLVDEGFNPSTITDPLYFLDHSRQSYILFTKEVYEKILSGQIKL</sequence>
<dbReference type="GO" id="GO:0005886">
    <property type="term" value="C:plasma membrane"/>
    <property type="evidence" value="ECO:0007669"/>
    <property type="project" value="TreeGrafter"/>
</dbReference>
<dbReference type="Proteomes" id="UP000522663">
    <property type="component" value="Unassembled WGS sequence"/>
</dbReference>
<name>A0A7K9YRT7_9GALL</name>
<keyword evidence="2" id="KW-0436">Ligase</keyword>
<protein>
    <submittedName>
        <fullName evidence="3">S27A6 protein</fullName>
    </submittedName>
</protein>
<dbReference type="AlphaFoldDB" id="A0A7K9YRT7"/>
<dbReference type="EMBL" id="VXAB01007633">
    <property type="protein sequence ID" value="NXJ10551.1"/>
    <property type="molecule type" value="Genomic_DNA"/>
</dbReference>
<accession>A0A7K9YRT7</accession>
<keyword evidence="4" id="KW-1185">Reference proteome</keyword>
<dbReference type="GO" id="GO:0044539">
    <property type="term" value="P:long-chain fatty acid import into cell"/>
    <property type="evidence" value="ECO:0007669"/>
    <property type="project" value="TreeGrafter"/>
</dbReference>
<dbReference type="PANTHER" id="PTHR43107">
    <property type="entry name" value="LONG-CHAIN FATTY ACID TRANSPORT PROTEIN"/>
    <property type="match status" value="1"/>
</dbReference>
<dbReference type="GO" id="GO:0005324">
    <property type="term" value="F:long-chain fatty acid transmembrane transporter activity"/>
    <property type="evidence" value="ECO:0007669"/>
    <property type="project" value="TreeGrafter"/>
</dbReference>
<comment type="similarity">
    <text evidence="1">Belongs to the ATP-dependent AMP-binding enzyme family.</text>
</comment>
<dbReference type="PANTHER" id="PTHR43107:SF10">
    <property type="entry name" value="LONG-CHAIN FATTY ACID TRANSPORT PROTEIN 6"/>
    <property type="match status" value="1"/>
</dbReference>
<proteinExistence type="inferred from homology"/>
<dbReference type="OrthoDB" id="288590at2759"/>
<gene>
    <name evidence="3" type="primary">Slc27a6_1</name>
    <name evidence="3" type="ORF">ODOGUJ_R15079</name>
</gene>
<evidence type="ECO:0000313" key="4">
    <source>
        <dbReference type="Proteomes" id="UP000522663"/>
    </source>
</evidence>
<evidence type="ECO:0000313" key="3">
    <source>
        <dbReference type="EMBL" id="NXJ10551.1"/>
    </source>
</evidence>
<evidence type="ECO:0000256" key="1">
    <source>
        <dbReference type="ARBA" id="ARBA00006432"/>
    </source>
</evidence>
<comment type="caution">
    <text evidence="3">The sequence shown here is derived from an EMBL/GenBank/DDBJ whole genome shotgun (WGS) entry which is preliminary data.</text>
</comment>
<feature type="non-terminal residue" evidence="3">
    <location>
        <position position="95"/>
    </location>
</feature>